<accession>A0A0Q9YUE1</accession>
<organism evidence="1">
    <name type="scientific">Candidatus Berkiella aquae</name>
    <dbReference type="NCBI Taxonomy" id="295108"/>
    <lineage>
        <taxon>Bacteria</taxon>
        <taxon>Pseudomonadati</taxon>
        <taxon>Pseudomonadota</taxon>
        <taxon>Gammaproteobacteria</taxon>
        <taxon>Candidatus Berkiellales</taxon>
        <taxon>Candidatus Berkiellaceae</taxon>
        <taxon>Candidatus Berkiella</taxon>
    </lineage>
</organism>
<evidence type="ECO:0000313" key="3">
    <source>
        <dbReference type="Proteomes" id="UP000051497"/>
    </source>
</evidence>
<proteinExistence type="predicted"/>
<dbReference type="EMBL" id="LKAJ01000010">
    <property type="protein sequence ID" value="KRG20548.1"/>
    <property type="molecule type" value="Genomic_DNA"/>
</dbReference>
<reference evidence="2" key="3">
    <citation type="submission" date="2021-06" db="EMBL/GenBank/DDBJ databases">
        <title>Genomic Description and Analysis of Intracellular Bacteria, Candidatus Berkiella cookevillensis and Candidatus Berkiella aquae.</title>
        <authorList>
            <person name="Kidane D.T."/>
            <person name="Mehari Y.T."/>
            <person name="Rice F.C."/>
            <person name="Arivett B.A."/>
            <person name="Farone A.L."/>
            <person name="Berk S.G."/>
            <person name="Farone M.B."/>
        </authorList>
    </citation>
    <scope>NUCLEOTIDE SEQUENCE</scope>
    <source>
        <strain evidence="2">HT99</strain>
    </source>
</reference>
<dbReference type="RefSeq" id="WP_075066904.1">
    <property type="nucleotide sequence ID" value="NZ_LKAJ02000001.1"/>
</dbReference>
<keyword evidence="3" id="KW-1185">Reference proteome</keyword>
<evidence type="ECO:0000313" key="2">
    <source>
        <dbReference type="EMBL" id="MCS5710157.1"/>
    </source>
</evidence>
<reference evidence="1" key="1">
    <citation type="submission" date="2015-09" db="EMBL/GenBank/DDBJ databases">
        <title>Draft Genome Sequences of Two Novel Amoeba-resistant Intranuclear Bacteria, Candidatus Berkiella cookevillensis and Candidatus Berkiella aquae.</title>
        <authorList>
            <person name="Mehari Y.T."/>
            <person name="Arivett B.A."/>
            <person name="Farone A.L."/>
            <person name="Gunderson J.H."/>
            <person name="Farone M.B."/>
        </authorList>
    </citation>
    <scope>NUCLEOTIDE SEQUENCE [LARGE SCALE GENOMIC DNA]</scope>
    <source>
        <strain evidence="1">HT99</strain>
    </source>
</reference>
<sequence length="118" mass="12633">MMMQLLNQLNALYHSSPLDNGWATDEAVLIGAAVGLGAVYFLGCPKLDANGNPTNQRAPLTFSDTLRCTLGTAVEGLKTGLAIDAAWLIAKPTWNYLVAPALQVAYETVSHSLAHHLR</sequence>
<reference evidence="2" key="2">
    <citation type="journal article" date="2016" name="Genome Announc.">
        <title>Draft Genome Sequences of Two Novel Amoeba-Resistant Intranuclear Bacteria, 'Candidatus Berkiella cookevillensis' and 'Candidatus Berkiella aquae'.</title>
        <authorList>
            <person name="Mehari Y.T."/>
            <person name="Arivett B.A."/>
            <person name="Farone A.L."/>
            <person name="Gunderson J.H."/>
            <person name="Farone M.B."/>
        </authorList>
    </citation>
    <scope>NUCLEOTIDE SEQUENCE</scope>
    <source>
        <strain evidence="2">HT99</strain>
    </source>
</reference>
<comment type="caution">
    <text evidence="1">The sequence shown here is derived from an EMBL/GenBank/DDBJ whole genome shotgun (WGS) entry which is preliminary data.</text>
</comment>
<dbReference type="AlphaFoldDB" id="A0A0Q9YUE1"/>
<protein>
    <submittedName>
        <fullName evidence="1">Uncharacterized protein</fullName>
    </submittedName>
</protein>
<evidence type="ECO:0000313" key="1">
    <source>
        <dbReference type="EMBL" id="KRG20548.1"/>
    </source>
</evidence>
<dbReference type="Proteomes" id="UP000051497">
    <property type="component" value="Unassembled WGS sequence"/>
</dbReference>
<name>A0A0Q9YUE1_9GAMM</name>
<dbReference type="EMBL" id="LKAJ02000001">
    <property type="protein sequence ID" value="MCS5710157.1"/>
    <property type="molecule type" value="Genomic_DNA"/>
</dbReference>
<gene>
    <name evidence="2" type="ORF">HT99x_001810</name>
    <name evidence="1" type="ORF">HT99x_02279</name>
</gene>